<feature type="domain" description="Protein kinase" evidence="1">
    <location>
        <begin position="1"/>
        <end position="209"/>
    </location>
</feature>
<accession>A0A1Y2IQ14</accession>
<reference evidence="2 3" key="1">
    <citation type="journal article" date="2015" name="Biotechnol. Biofuels">
        <title>Enhanced degradation of softwood versus hardwood by the white-rot fungus Pycnoporus coccineus.</title>
        <authorList>
            <person name="Couturier M."/>
            <person name="Navarro D."/>
            <person name="Chevret D."/>
            <person name="Henrissat B."/>
            <person name="Piumi F."/>
            <person name="Ruiz-Duenas F.J."/>
            <person name="Martinez A.T."/>
            <person name="Grigoriev I.V."/>
            <person name="Riley R."/>
            <person name="Lipzen A."/>
            <person name="Berrin J.G."/>
            <person name="Master E.R."/>
            <person name="Rosso M.N."/>
        </authorList>
    </citation>
    <scope>NUCLEOTIDE SEQUENCE [LARGE SCALE GENOMIC DNA]</scope>
    <source>
        <strain evidence="2 3">BRFM310</strain>
    </source>
</reference>
<evidence type="ECO:0000313" key="3">
    <source>
        <dbReference type="Proteomes" id="UP000193067"/>
    </source>
</evidence>
<dbReference type="PANTHER" id="PTHR38248:SF2">
    <property type="entry name" value="FUNK1 11"/>
    <property type="match status" value="1"/>
</dbReference>
<name>A0A1Y2IQ14_TRAC3</name>
<proteinExistence type="predicted"/>
<dbReference type="Pfam" id="PF17667">
    <property type="entry name" value="Pkinase_fungal"/>
    <property type="match status" value="1"/>
</dbReference>
<dbReference type="PANTHER" id="PTHR38248">
    <property type="entry name" value="FUNK1 6"/>
    <property type="match status" value="1"/>
</dbReference>
<dbReference type="STRING" id="1353009.A0A1Y2IQ14"/>
<dbReference type="GO" id="GO:0004672">
    <property type="term" value="F:protein kinase activity"/>
    <property type="evidence" value="ECO:0007669"/>
    <property type="project" value="InterPro"/>
</dbReference>
<dbReference type="Proteomes" id="UP000193067">
    <property type="component" value="Unassembled WGS sequence"/>
</dbReference>
<evidence type="ECO:0000313" key="2">
    <source>
        <dbReference type="EMBL" id="OSD02311.1"/>
    </source>
</evidence>
<protein>
    <recommendedName>
        <fullName evidence="1">Protein kinase domain-containing protein</fullName>
    </recommendedName>
</protein>
<organism evidence="2 3">
    <name type="scientific">Trametes coccinea (strain BRFM310)</name>
    <name type="common">Pycnoporus coccineus</name>
    <dbReference type="NCBI Taxonomy" id="1353009"/>
    <lineage>
        <taxon>Eukaryota</taxon>
        <taxon>Fungi</taxon>
        <taxon>Dikarya</taxon>
        <taxon>Basidiomycota</taxon>
        <taxon>Agaricomycotina</taxon>
        <taxon>Agaricomycetes</taxon>
        <taxon>Polyporales</taxon>
        <taxon>Polyporaceae</taxon>
        <taxon>Trametes</taxon>
    </lineage>
</organism>
<dbReference type="InterPro" id="IPR040976">
    <property type="entry name" value="Pkinase_fungal"/>
</dbReference>
<gene>
    <name evidence="2" type="ORF">PYCCODRAFT_1435643</name>
</gene>
<sequence length="209" mass="24023">MTDSFRGRVHKAWPDFVTDDRVARLIVFPRYVPLLQRLHEHPPDLLTMVEHITDCLHALFHDAQILHRDVSAYNIMWQPSDESPDRKGKFILCDFDLAIVTGGGAAVPATPAKTRVATAPHRTGTLPFLAIELIKSPETLHRLHHDYESLFWVVLWCAMKADYHKVGTDRKAIDKLLNKWESIYPEVILLEKKDDLTVSGRSFTRHQVK</sequence>
<dbReference type="EMBL" id="KZ084106">
    <property type="protein sequence ID" value="OSD02311.1"/>
    <property type="molecule type" value="Genomic_DNA"/>
</dbReference>
<dbReference type="SUPFAM" id="SSF56112">
    <property type="entry name" value="Protein kinase-like (PK-like)"/>
    <property type="match status" value="1"/>
</dbReference>
<feature type="non-terminal residue" evidence="2">
    <location>
        <position position="1"/>
    </location>
</feature>
<keyword evidence="3" id="KW-1185">Reference proteome</keyword>
<dbReference type="PROSITE" id="PS50011">
    <property type="entry name" value="PROTEIN_KINASE_DOM"/>
    <property type="match status" value="1"/>
</dbReference>
<dbReference type="AlphaFoldDB" id="A0A1Y2IQ14"/>
<dbReference type="InterPro" id="IPR011009">
    <property type="entry name" value="Kinase-like_dom_sf"/>
</dbReference>
<dbReference type="Gene3D" id="1.10.510.10">
    <property type="entry name" value="Transferase(Phosphotransferase) domain 1"/>
    <property type="match status" value="1"/>
</dbReference>
<dbReference type="GO" id="GO:0005524">
    <property type="term" value="F:ATP binding"/>
    <property type="evidence" value="ECO:0007669"/>
    <property type="project" value="InterPro"/>
</dbReference>
<dbReference type="OrthoDB" id="2754583at2759"/>
<dbReference type="InterPro" id="IPR000719">
    <property type="entry name" value="Prot_kinase_dom"/>
</dbReference>
<evidence type="ECO:0000259" key="1">
    <source>
        <dbReference type="PROSITE" id="PS50011"/>
    </source>
</evidence>